<evidence type="ECO:0000259" key="1">
    <source>
        <dbReference type="PROSITE" id="PS51186"/>
    </source>
</evidence>
<dbReference type="GO" id="GO:0016747">
    <property type="term" value="F:acyltransferase activity, transferring groups other than amino-acyl groups"/>
    <property type="evidence" value="ECO:0007669"/>
    <property type="project" value="InterPro"/>
</dbReference>
<dbReference type="Gene3D" id="3.40.630.30">
    <property type="match status" value="1"/>
</dbReference>
<organism evidence="2 3">
    <name type="scientific">Sporolactobacillus putidus</name>
    <dbReference type="NCBI Taxonomy" id="492735"/>
    <lineage>
        <taxon>Bacteria</taxon>
        <taxon>Bacillati</taxon>
        <taxon>Bacillota</taxon>
        <taxon>Bacilli</taxon>
        <taxon>Bacillales</taxon>
        <taxon>Sporolactobacillaceae</taxon>
        <taxon>Sporolactobacillus</taxon>
    </lineage>
</organism>
<dbReference type="Proteomes" id="UP000654670">
    <property type="component" value="Unassembled WGS sequence"/>
</dbReference>
<accession>A0A917W4I8</accession>
<dbReference type="RefSeq" id="WP_188804340.1">
    <property type="nucleotide sequence ID" value="NZ_BMOK01000014.1"/>
</dbReference>
<protein>
    <submittedName>
        <fullName evidence="2">N-acetyltransferase</fullName>
    </submittedName>
</protein>
<dbReference type="InterPro" id="IPR016181">
    <property type="entry name" value="Acyl_CoA_acyltransferase"/>
</dbReference>
<evidence type="ECO:0000313" key="3">
    <source>
        <dbReference type="Proteomes" id="UP000654670"/>
    </source>
</evidence>
<keyword evidence="3" id="KW-1185">Reference proteome</keyword>
<gene>
    <name evidence="2" type="ORF">GCM10007968_27380</name>
</gene>
<evidence type="ECO:0000313" key="2">
    <source>
        <dbReference type="EMBL" id="GGL61914.1"/>
    </source>
</evidence>
<name>A0A917W4I8_9BACL</name>
<feature type="domain" description="N-acetyltransferase" evidence="1">
    <location>
        <begin position="2"/>
        <end position="147"/>
    </location>
</feature>
<dbReference type="CDD" id="cd04301">
    <property type="entry name" value="NAT_SF"/>
    <property type="match status" value="1"/>
</dbReference>
<reference evidence="2" key="2">
    <citation type="submission" date="2020-09" db="EMBL/GenBank/DDBJ databases">
        <authorList>
            <person name="Sun Q."/>
            <person name="Ohkuma M."/>
        </authorList>
    </citation>
    <scope>NUCLEOTIDE SEQUENCE</scope>
    <source>
        <strain evidence="2">JCM 15325</strain>
    </source>
</reference>
<dbReference type="SUPFAM" id="SSF55729">
    <property type="entry name" value="Acyl-CoA N-acyltransferases (Nat)"/>
    <property type="match status" value="1"/>
</dbReference>
<dbReference type="Pfam" id="PF00583">
    <property type="entry name" value="Acetyltransf_1"/>
    <property type="match status" value="1"/>
</dbReference>
<dbReference type="AlphaFoldDB" id="A0A917W4I8"/>
<dbReference type="EMBL" id="BMOK01000014">
    <property type="protein sequence ID" value="GGL61914.1"/>
    <property type="molecule type" value="Genomic_DNA"/>
</dbReference>
<comment type="caution">
    <text evidence="2">The sequence shown here is derived from an EMBL/GenBank/DDBJ whole genome shotgun (WGS) entry which is preliminary data.</text>
</comment>
<dbReference type="PROSITE" id="PS51186">
    <property type="entry name" value="GNAT"/>
    <property type="match status" value="1"/>
</dbReference>
<dbReference type="InterPro" id="IPR000182">
    <property type="entry name" value="GNAT_dom"/>
</dbReference>
<reference evidence="2" key="1">
    <citation type="journal article" date="2014" name="Int. J. Syst. Evol. Microbiol.">
        <title>Complete genome sequence of Corynebacterium casei LMG S-19264T (=DSM 44701T), isolated from a smear-ripened cheese.</title>
        <authorList>
            <consortium name="US DOE Joint Genome Institute (JGI-PGF)"/>
            <person name="Walter F."/>
            <person name="Albersmeier A."/>
            <person name="Kalinowski J."/>
            <person name="Ruckert C."/>
        </authorList>
    </citation>
    <scope>NUCLEOTIDE SEQUENCE</scope>
    <source>
        <strain evidence="2">JCM 15325</strain>
    </source>
</reference>
<proteinExistence type="predicted"/>
<sequence>MAAILPMTIEDLEECTRLYISVFKSEPWNEEWTYDAGHQRLSDVMHTPRFLGFTIKDDYEIIGFIAGYSKVNFQGFTFYLAEFCVNNKIQGNGYGSKLLSFLEQELRKRKVNSLFLITEKKGFASKFYSEKGYSVNENRMVMKKIIL</sequence>